<dbReference type="Gene3D" id="3.40.50.2300">
    <property type="match status" value="4"/>
</dbReference>
<keyword evidence="3" id="KW-0812">Transmembrane</keyword>
<dbReference type="FunFam" id="3.40.50.2300:FF:000125">
    <property type="entry name" value="Vomeronasal 2, receptor 88"/>
    <property type="match status" value="1"/>
</dbReference>
<evidence type="ECO:0000256" key="1">
    <source>
        <dbReference type="ARBA" id="ARBA00004651"/>
    </source>
</evidence>
<keyword evidence="9" id="KW-0325">Glycoprotein</keyword>
<accession>A0A9Q1IA88</accession>
<keyword evidence="14" id="KW-1185">Reference proteome</keyword>
<evidence type="ECO:0000313" key="14">
    <source>
        <dbReference type="Proteomes" id="UP001152622"/>
    </source>
</evidence>
<dbReference type="PRINTS" id="PR00248">
    <property type="entry name" value="GPCRMGR"/>
</dbReference>
<dbReference type="EMBL" id="JAINUF010000032">
    <property type="protein sequence ID" value="KAJ8332219.1"/>
    <property type="molecule type" value="Genomic_DNA"/>
</dbReference>
<dbReference type="PRINTS" id="PR00592">
    <property type="entry name" value="CASENSINGR"/>
</dbReference>
<dbReference type="AlphaFoldDB" id="A0A9Q1IA88"/>
<evidence type="ECO:0000256" key="4">
    <source>
        <dbReference type="ARBA" id="ARBA00022729"/>
    </source>
</evidence>
<keyword evidence="10" id="KW-0807">Transducer</keyword>
<dbReference type="InterPro" id="IPR001828">
    <property type="entry name" value="ANF_lig-bd_rcpt"/>
</dbReference>
<proteinExistence type="predicted"/>
<keyword evidence="4 11" id="KW-0732">Signal</keyword>
<evidence type="ECO:0000256" key="9">
    <source>
        <dbReference type="ARBA" id="ARBA00023180"/>
    </source>
</evidence>
<dbReference type="FunFam" id="3.40.50.2300:FF:000016">
    <property type="entry name" value="Taste 1 receptor member 2"/>
    <property type="match status" value="1"/>
</dbReference>
<gene>
    <name evidence="13" type="ORF">SKAU_G00428270</name>
</gene>
<keyword evidence="6" id="KW-0297">G-protein coupled receptor</keyword>
<comment type="caution">
    <text evidence="13">The sequence shown here is derived from an EMBL/GenBank/DDBJ whole genome shotgun (WGS) entry which is preliminary data.</text>
</comment>
<organism evidence="13 14">
    <name type="scientific">Synaphobranchus kaupii</name>
    <name type="common">Kaup's arrowtooth eel</name>
    <dbReference type="NCBI Taxonomy" id="118154"/>
    <lineage>
        <taxon>Eukaryota</taxon>
        <taxon>Metazoa</taxon>
        <taxon>Chordata</taxon>
        <taxon>Craniata</taxon>
        <taxon>Vertebrata</taxon>
        <taxon>Euteleostomi</taxon>
        <taxon>Actinopterygii</taxon>
        <taxon>Neopterygii</taxon>
        <taxon>Teleostei</taxon>
        <taxon>Anguilliformes</taxon>
        <taxon>Synaphobranchidae</taxon>
        <taxon>Synaphobranchus</taxon>
    </lineage>
</organism>
<dbReference type="PANTHER" id="PTHR24061">
    <property type="entry name" value="CALCIUM-SENSING RECEPTOR-RELATED"/>
    <property type="match status" value="1"/>
</dbReference>
<comment type="subcellular location">
    <subcellularLocation>
        <location evidence="1">Cell membrane</location>
        <topology evidence="1">Multi-pass membrane protein</topology>
    </subcellularLocation>
</comment>
<protein>
    <recommendedName>
        <fullName evidence="12">Receptor ligand binding region domain-containing protein</fullName>
    </recommendedName>
</protein>
<evidence type="ECO:0000256" key="5">
    <source>
        <dbReference type="ARBA" id="ARBA00022989"/>
    </source>
</evidence>
<dbReference type="GO" id="GO:0005886">
    <property type="term" value="C:plasma membrane"/>
    <property type="evidence" value="ECO:0007669"/>
    <property type="project" value="UniProtKB-SubCell"/>
</dbReference>
<evidence type="ECO:0000256" key="3">
    <source>
        <dbReference type="ARBA" id="ARBA00022692"/>
    </source>
</evidence>
<keyword evidence="5" id="KW-1133">Transmembrane helix</keyword>
<feature type="domain" description="Receptor ligand binding region" evidence="12">
    <location>
        <begin position="629"/>
        <end position="984"/>
    </location>
</feature>
<dbReference type="InterPro" id="IPR028082">
    <property type="entry name" value="Peripla_BP_I"/>
</dbReference>
<evidence type="ECO:0000256" key="7">
    <source>
        <dbReference type="ARBA" id="ARBA00023136"/>
    </source>
</evidence>
<evidence type="ECO:0000256" key="2">
    <source>
        <dbReference type="ARBA" id="ARBA00022475"/>
    </source>
</evidence>
<feature type="domain" description="Receptor ligand binding region" evidence="12">
    <location>
        <begin position="79"/>
        <end position="472"/>
    </location>
</feature>
<dbReference type="FunFam" id="3.40.50.2300:FF:000682">
    <property type="entry name" value="Vomeronasal 2 receptor, x4"/>
    <property type="match status" value="2"/>
</dbReference>
<dbReference type="FunFam" id="3.40.50.2300:FF:000475">
    <property type="entry name" value="Olfactory receptor C family, g2"/>
    <property type="match status" value="1"/>
</dbReference>
<evidence type="ECO:0000259" key="12">
    <source>
        <dbReference type="Pfam" id="PF01094"/>
    </source>
</evidence>
<reference evidence="13" key="1">
    <citation type="journal article" date="2023" name="Science">
        <title>Genome structures resolve the early diversification of teleost fishes.</title>
        <authorList>
            <person name="Parey E."/>
            <person name="Louis A."/>
            <person name="Montfort J."/>
            <person name="Bouchez O."/>
            <person name="Roques C."/>
            <person name="Iampietro C."/>
            <person name="Lluch J."/>
            <person name="Castinel A."/>
            <person name="Donnadieu C."/>
            <person name="Desvignes T."/>
            <person name="Floi Bucao C."/>
            <person name="Jouanno E."/>
            <person name="Wen M."/>
            <person name="Mejri S."/>
            <person name="Dirks R."/>
            <person name="Jansen H."/>
            <person name="Henkel C."/>
            <person name="Chen W.J."/>
            <person name="Zahm M."/>
            <person name="Cabau C."/>
            <person name="Klopp C."/>
            <person name="Thompson A.W."/>
            <person name="Robinson-Rechavi M."/>
            <person name="Braasch I."/>
            <person name="Lecointre G."/>
            <person name="Bobe J."/>
            <person name="Postlethwait J.H."/>
            <person name="Berthelot C."/>
            <person name="Roest Crollius H."/>
            <person name="Guiguen Y."/>
        </authorList>
    </citation>
    <scope>NUCLEOTIDE SEQUENCE</scope>
    <source>
        <strain evidence="13">WJC10195</strain>
    </source>
</reference>
<dbReference type="PANTHER" id="PTHR24061:SF418">
    <property type="entry name" value="C-FAMILY ODORANT RECEPTOR OLFCQ19-RELATED"/>
    <property type="match status" value="1"/>
</dbReference>
<keyword evidence="8" id="KW-0675">Receptor</keyword>
<keyword evidence="7" id="KW-0472">Membrane</keyword>
<evidence type="ECO:0000256" key="10">
    <source>
        <dbReference type="ARBA" id="ARBA00023224"/>
    </source>
</evidence>
<evidence type="ECO:0000256" key="6">
    <source>
        <dbReference type="ARBA" id="ARBA00023040"/>
    </source>
</evidence>
<evidence type="ECO:0000256" key="8">
    <source>
        <dbReference type="ARBA" id="ARBA00023170"/>
    </source>
</evidence>
<name>A0A9Q1IA88_SYNKA</name>
<dbReference type="GO" id="GO:0004930">
    <property type="term" value="F:G protein-coupled receptor activity"/>
    <property type="evidence" value="ECO:0007669"/>
    <property type="project" value="UniProtKB-KW"/>
</dbReference>
<evidence type="ECO:0000313" key="13">
    <source>
        <dbReference type="EMBL" id="KAJ8332219.1"/>
    </source>
</evidence>
<dbReference type="SUPFAM" id="SSF53822">
    <property type="entry name" value="Periplasmic binding protein-like I"/>
    <property type="match status" value="2"/>
</dbReference>
<dbReference type="Pfam" id="PF01094">
    <property type="entry name" value="ANF_receptor"/>
    <property type="match status" value="2"/>
</dbReference>
<dbReference type="InterPro" id="IPR000068">
    <property type="entry name" value="GPCR_3_Ca_sens_rcpt-rel"/>
</dbReference>
<dbReference type="InterPro" id="IPR000337">
    <property type="entry name" value="GPCR_3"/>
</dbReference>
<feature type="chain" id="PRO_5040149632" description="Receptor ligand binding region domain-containing protein" evidence="11">
    <location>
        <begin position="17"/>
        <end position="1039"/>
    </location>
</feature>
<dbReference type="CDD" id="cd06364">
    <property type="entry name" value="PBP1_CaSR"/>
    <property type="match status" value="2"/>
</dbReference>
<dbReference type="Proteomes" id="UP001152622">
    <property type="component" value="Unassembled WGS sequence"/>
</dbReference>
<evidence type="ECO:0000256" key="11">
    <source>
        <dbReference type="SAM" id="SignalP"/>
    </source>
</evidence>
<dbReference type="OrthoDB" id="5984008at2759"/>
<sequence length="1039" mass="115564">MRPVFSLCLNLALVWASASPQRACRLRDPFRLNGMYRKGDVVFGGLFEVHFLTVFPELTFTSAPEQPTCERLDFPGFQAAQTMIFAIEEINKNPDLLPNITLGFHLYDNCVKLGIAFRAATALISGTEESFSDLGCTGPPPILGIVGDPGSTHSIAISSVLGLFRVPMVSYFATCSCLSDRQRYPSFFRTIPSDAFQVRAMAQILQRYGWRWVGLLFSDDDYGVHAAQSFHQEVSRFGCVAFSEMLPHDNNRAEVRRIVGVIRHSTARVVVAFSAEAYLLPLTEEIALQNLTGRQWIASEAWATAAVFHTSQLLPFLGGALGIAIRRGDIPGLLDFLLRLRPDYDPDNNMVNMFWEEIFSCRFKDSPGRVCTGQENLEGTESAYNDVSALRYSYNVYKAVYALAHALHDLLGCKPGTGPFPGNSCAELHTLQPWQLVPYLQRVNFTTSFGDQVSFDKNGDALAIYDVMNWQRAADGTIRAVTVGLFDESAPPGQELLLEEENIFWNFESHKRPLSVLQMTSQYDIPSIHLQLRPFPFNSMNSTYVTLSGVVIVLLIRVGLTPEIPLAPQTACRLRERFRLNGIYRKGDVVLGGLFEVHFLSVFPELSFTSEPEQPICERLDFPGFQAVQTMIFAIEEINKNPDLLPNITLGFHLYDNCVKLGIAFRAATALISGTEESFSDLDCTGPPPILGIVGDSGSTNSIAISSVLGLFRVPMVSYFATCSCLSDRRRYPSFFRTIPSDAFQVRAMAQILQRYGWKWVGLLFSDDDYGVHAAQSFHQEVSRFGCVAFSEMLPHDNNRAEVRRIVGVIRHSTARVVVAISPEAYLLPLTEEIALQNLTGRQWIASEAWATAAIFHTSQLLPFLGGALGIAIRRGDIPGLLDFLLRLHPDFDPDNNMVNMFWEEIFSCRFKDSPGRVCTGQESLEGTESAYNDVSALRYSYNVYKAVYALAHALHDLLGCKPGTGPFPGNSCAELHTLQPWQRAADGTIRAVTVGVFDESAPPGQELLLEGENIFWNFESHEVSSFPALLIKTVLYTL</sequence>
<feature type="signal peptide" evidence="11">
    <location>
        <begin position="1"/>
        <end position="16"/>
    </location>
</feature>
<keyword evidence="2" id="KW-1003">Cell membrane</keyword>